<feature type="compositionally biased region" description="Basic and acidic residues" evidence="1">
    <location>
        <begin position="269"/>
        <end position="283"/>
    </location>
</feature>
<feature type="compositionally biased region" description="Basic and acidic residues" evidence="1">
    <location>
        <begin position="290"/>
        <end position="307"/>
    </location>
</feature>
<feature type="region of interest" description="Disordered" evidence="1">
    <location>
        <begin position="1"/>
        <end position="186"/>
    </location>
</feature>
<feature type="compositionally biased region" description="Basic and acidic residues" evidence="1">
    <location>
        <begin position="248"/>
        <end position="258"/>
    </location>
</feature>
<proteinExistence type="predicted"/>
<dbReference type="VEuPathDB" id="FungiDB:SPPG_04458"/>
<evidence type="ECO:0000313" key="3">
    <source>
        <dbReference type="Proteomes" id="UP000053201"/>
    </source>
</evidence>
<sequence>MLQSMGTCYASHNDSASQPHKTAERRVQQNPSERRIPGSNCDSKDWTKKRKPNSPQKERLSAVGRSYFSSNASTSPTERRRQKSPVVRGRAASLSPPPPPPGPAPAFAYDAGRRGTDSTLNNRLPRASLSQPCGPLDRSASESSLKTKKGRATPDLSDVFKYDGDPSVLETPPAAEQVGGPISILTDPDVRASLYGRSGKVASRPITQSHMHTRVSMTLGKVKSKPPPLRFEMKPRPSGFNNVFDSNGAREVRERAADQEEASEVFIDSDGKRDSGIGLREDAAESCPQNDDHPQPKSRIIIHEKPAIGRRNSSSCSSATGHSQQGRSHSSRSRSPTLSRSRSASRTKSEPRQLEQLRARSRSKSRSQSRKRTRSRSSDGQKHRHWDRVRDRSDSRSRRRRRSGQYYVPDRHRTMRHHRSPPRSNESANASRSKKPRSISLQAGKVLIKERTVERDVKEGWTPIAPADPVKPRKLKIGRGDDEKRRHTSNKRRRSPRTTERRWSKASSESMDVVEGEPHELGNSESYDEDPSAMEGQVDQGTEEMFLGASGSLTPEQVCPVLLPDVITPVESELETDVEGQACSESDGSALSCVRADDPVAEVVMPAETHPTTQVPSLVSETLDIPEGTEEWSSSDGGLVEDDYRGLDVVEEVGYVPVLGGVEEALGSSMNGLVPRDPTDPLHLVNHLTSATTYPPMVALHVRGTNNARAILAGTLVSITPTATMHLTAARETTIHIADIPDTRDDLDSVEMDDFDPFALIDEFYDGEEKKKTDEIKMRRVVIVRKRDIANVWVDGEKVDAGALLR</sequence>
<dbReference type="InParanoid" id="A0A0L0HF92"/>
<evidence type="ECO:0000313" key="2">
    <source>
        <dbReference type="EMBL" id="KND00116.1"/>
    </source>
</evidence>
<feature type="region of interest" description="Disordered" evidence="1">
    <location>
        <begin position="219"/>
        <end position="535"/>
    </location>
</feature>
<dbReference type="EMBL" id="KQ257456">
    <property type="protein sequence ID" value="KND00116.1"/>
    <property type="molecule type" value="Genomic_DNA"/>
</dbReference>
<dbReference type="Proteomes" id="UP000053201">
    <property type="component" value="Unassembled WGS sequence"/>
</dbReference>
<feature type="compositionally biased region" description="Basic residues" evidence="1">
    <location>
        <begin position="359"/>
        <end position="375"/>
    </location>
</feature>
<reference evidence="2 3" key="1">
    <citation type="submission" date="2009-08" db="EMBL/GenBank/DDBJ databases">
        <title>The Genome Sequence of Spizellomyces punctatus strain DAOM BR117.</title>
        <authorList>
            <consortium name="The Broad Institute Genome Sequencing Platform"/>
            <person name="Russ C."/>
            <person name="Cuomo C."/>
            <person name="Shea T."/>
            <person name="Young S.K."/>
            <person name="Zeng Q."/>
            <person name="Koehrsen M."/>
            <person name="Haas B."/>
            <person name="Borodovsky M."/>
            <person name="Guigo R."/>
            <person name="Alvarado L."/>
            <person name="Berlin A."/>
            <person name="Bochicchio J."/>
            <person name="Borenstein D."/>
            <person name="Chapman S."/>
            <person name="Chen Z."/>
            <person name="Engels R."/>
            <person name="Freedman E."/>
            <person name="Gellesch M."/>
            <person name="Goldberg J."/>
            <person name="Griggs A."/>
            <person name="Gujja S."/>
            <person name="Heiman D."/>
            <person name="Hepburn T."/>
            <person name="Howarth C."/>
            <person name="Jen D."/>
            <person name="Larson L."/>
            <person name="Lewis B."/>
            <person name="Mehta T."/>
            <person name="Park D."/>
            <person name="Pearson M."/>
            <person name="Roberts A."/>
            <person name="Saif S."/>
            <person name="Shenoy N."/>
            <person name="Sisk P."/>
            <person name="Stolte C."/>
            <person name="Sykes S."/>
            <person name="Thomson T."/>
            <person name="Walk T."/>
            <person name="White J."/>
            <person name="Yandava C."/>
            <person name="Burger G."/>
            <person name="Gray M.W."/>
            <person name="Holland P.W.H."/>
            <person name="King N."/>
            <person name="Lang F.B.F."/>
            <person name="Roger A.J."/>
            <person name="Ruiz-Trillo I."/>
            <person name="Lander E."/>
            <person name="Nusbaum C."/>
        </authorList>
    </citation>
    <scope>NUCLEOTIDE SEQUENCE [LARGE SCALE GENOMIC DNA]</scope>
    <source>
        <strain evidence="2 3">DAOM BR117</strain>
    </source>
</reference>
<feature type="compositionally biased region" description="Polar residues" evidence="1">
    <location>
        <begin position="311"/>
        <end position="326"/>
    </location>
</feature>
<feature type="compositionally biased region" description="Pro residues" evidence="1">
    <location>
        <begin position="95"/>
        <end position="104"/>
    </location>
</feature>
<feature type="compositionally biased region" description="Basic and acidic residues" evidence="1">
    <location>
        <begin position="447"/>
        <end position="459"/>
    </location>
</feature>
<gene>
    <name evidence="2" type="ORF">SPPG_04458</name>
</gene>
<protein>
    <submittedName>
        <fullName evidence="2">Uncharacterized protein</fullName>
    </submittedName>
</protein>
<feature type="compositionally biased region" description="Low complexity" evidence="1">
    <location>
        <begin position="333"/>
        <end position="346"/>
    </location>
</feature>
<feature type="compositionally biased region" description="Basic residues" evidence="1">
    <location>
        <begin position="486"/>
        <end position="496"/>
    </location>
</feature>
<feature type="compositionally biased region" description="Polar residues" evidence="1">
    <location>
        <begin position="67"/>
        <end position="76"/>
    </location>
</feature>
<keyword evidence="3" id="KW-1185">Reference proteome</keyword>
<dbReference type="AlphaFoldDB" id="A0A0L0HF92"/>
<name>A0A0L0HF92_SPIPD</name>
<feature type="compositionally biased region" description="Polar residues" evidence="1">
    <location>
        <begin position="422"/>
        <end position="431"/>
    </location>
</feature>
<dbReference type="OMA" id="YSECMES"/>
<dbReference type="RefSeq" id="XP_016608155.1">
    <property type="nucleotide sequence ID" value="XM_016752692.1"/>
</dbReference>
<feature type="compositionally biased region" description="Basic and acidic residues" evidence="1">
    <location>
        <begin position="21"/>
        <end position="46"/>
    </location>
</feature>
<organism evidence="2 3">
    <name type="scientific">Spizellomyces punctatus (strain DAOM BR117)</name>
    <dbReference type="NCBI Taxonomy" id="645134"/>
    <lineage>
        <taxon>Eukaryota</taxon>
        <taxon>Fungi</taxon>
        <taxon>Fungi incertae sedis</taxon>
        <taxon>Chytridiomycota</taxon>
        <taxon>Chytridiomycota incertae sedis</taxon>
        <taxon>Chytridiomycetes</taxon>
        <taxon>Spizellomycetales</taxon>
        <taxon>Spizellomycetaceae</taxon>
        <taxon>Spizellomyces</taxon>
    </lineage>
</organism>
<dbReference type="OrthoDB" id="2144480at2759"/>
<evidence type="ECO:0000256" key="1">
    <source>
        <dbReference type="SAM" id="MobiDB-lite"/>
    </source>
</evidence>
<accession>A0A0L0HF92</accession>
<dbReference type="GeneID" id="27687903"/>
<feature type="compositionally biased region" description="Basic and acidic residues" evidence="1">
    <location>
        <begin position="347"/>
        <end position="358"/>
    </location>
</feature>
<feature type="compositionally biased region" description="Polar residues" evidence="1">
    <location>
        <begin position="1"/>
        <end position="20"/>
    </location>
</feature>